<keyword evidence="2" id="KW-0732">Signal</keyword>
<dbReference type="OrthoDB" id="3779667at2759"/>
<evidence type="ECO:0000313" key="4">
    <source>
        <dbReference type="Proteomes" id="UP000248961"/>
    </source>
</evidence>
<dbReference type="RefSeq" id="XP_025553406.1">
    <property type="nucleotide sequence ID" value="XM_025696813.1"/>
</dbReference>
<evidence type="ECO:0000256" key="2">
    <source>
        <dbReference type="SAM" id="SignalP"/>
    </source>
</evidence>
<feature type="chain" id="PRO_5017237535" evidence="2">
    <location>
        <begin position="20"/>
        <end position="52"/>
    </location>
</feature>
<dbReference type="EMBL" id="KZ824275">
    <property type="protein sequence ID" value="RAL14252.1"/>
    <property type="molecule type" value="Genomic_DNA"/>
</dbReference>
<protein>
    <submittedName>
        <fullName evidence="3">Uncharacterized protein</fullName>
    </submittedName>
</protein>
<keyword evidence="4" id="KW-1185">Reference proteome</keyword>
<feature type="region of interest" description="Disordered" evidence="1">
    <location>
        <begin position="31"/>
        <end position="52"/>
    </location>
</feature>
<sequence length="52" mass="5692">MRPTNTIYLACALAIGAQALVARPRAEADEAWKISKRGEADEAGEIRHSRLN</sequence>
<accession>A0A395I237</accession>
<feature type="signal peptide" evidence="2">
    <location>
        <begin position="1"/>
        <end position="19"/>
    </location>
</feature>
<evidence type="ECO:0000256" key="1">
    <source>
        <dbReference type="SAM" id="MobiDB-lite"/>
    </source>
</evidence>
<proteinExistence type="predicted"/>
<reference evidence="3 4" key="1">
    <citation type="submission" date="2018-02" db="EMBL/GenBank/DDBJ databases">
        <title>The genomes of Aspergillus section Nigri reveals drivers in fungal speciation.</title>
        <authorList>
            <consortium name="DOE Joint Genome Institute"/>
            <person name="Vesth T.C."/>
            <person name="Nybo J."/>
            <person name="Theobald S."/>
            <person name="Brandl J."/>
            <person name="Frisvad J.C."/>
            <person name="Nielsen K.F."/>
            <person name="Lyhne E.K."/>
            <person name="Kogle M.E."/>
            <person name="Kuo A."/>
            <person name="Riley R."/>
            <person name="Clum A."/>
            <person name="Nolan M."/>
            <person name="Lipzen A."/>
            <person name="Salamov A."/>
            <person name="Henrissat B."/>
            <person name="Wiebenga A."/>
            <person name="De vries R.P."/>
            <person name="Grigoriev I.V."/>
            <person name="Mortensen U.H."/>
            <person name="Andersen M.R."/>
            <person name="Baker S.E."/>
        </authorList>
    </citation>
    <scope>NUCLEOTIDE SEQUENCE [LARGE SCALE GENOMIC DNA]</scope>
    <source>
        <strain evidence="3 4">CBS 101889</strain>
    </source>
</reference>
<dbReference type="AlphaFoldDB" id="A0A395I237"/>
<name>A0A395I237_ASPHC</name>
<dbReference type="STRING" id="1450537.A0A395I237"/>
<dbReference type="VEuPathDB" id="FungiDB:BO97DRAFT_422681"/>
<organism evidence="3 4">
    <name type="scientific">Aspergillus homomorphus (strain CBS 101889)</name>
    <dbReference type="NCBI Taxonomy" id="1450537"/>
    <lineage>
        <taxon>Eukaryota</taxon>
        <taxon>Fungi</taxon>
        <taxon>Dikarya</taxon>
        <taxon>Ascomycota</taxon>
        <taxon>Pezizomycotina</taxon>
        <taxon>Eurotiomycetes</taxon>
        <taxon>Eurotiomycetidae</taxon>
        <taxon>Eurotiales</taxon>
        <taxon>Aspergillaceae</taxon>
        <taxon>Aspergillus</taxon>
        <taxon>Aspergillus subgen. Circumdati</taxon>
    </lineage>
</organism>
<gene>
    <name evidence="3" type="ORF">BO97DRAFT_422681</name>
</gene>
<evidence type="ECO:0000313" key="3">
    <source>
        <dbReference type="EMBL" id="RAL14252.1"/>
    </source>
</evidence>
<dbReference type="Proteomes" id="UP000248961">
    <property type="component" value="Unassembled WGS sequence"/>
</dbReference>
<dbReference type="GeneID" id="37201102"/>